<keyword evidence="4 10" id="KW-0812">Transmembrane</keyword>
<dbReference type="STRING" id="1123349.SAMN02744037_00814"/>
<proteinExistence type="inferred from homology"/>
<keyword evidence="8" id="KW-0411">Iron-sulfur</keyword>
<evidence type="ECO:0000256" key="10">
    <source>
        <dbReference type="SAM" id="Phobius"/>
    </source>
</evidence>
<dbReference type="Pfam" id="PF03773">
    <property type="entry name" value="ArsP_1"/>
    <property type="match status" value="1"/>
</dbReference>
<dbReference type="GO" id="GO:0005886">
    <property type="term" value="C:plasma membrane"/>
    <property type="evidence" value="ECO:0007669"/>
    <property type="project" value="UniProtKB-SubCell"/>
</dbReference>
<dbReference type="InterPro" id="IPR017900">
    <property type="entry name" value="4Fe4S_Fe_S_CS"/>
</dbReference>
<reference evidence="13" key="1">
    <citation type="submission" date="2016-11" db="EMBL/GenBank/DDBJ databases">
        <authorList>
            <person name="Varghese N."/>
            <person name="Submissions S."/>
        </authorList>
    </citation>
    <scope>NUCLEOTIDE SEQUENCE [LARGE SCALE GENOMIC DNA]</scope>
    <source>
        <strain evidence="13">DSM 15518</strain>
    </source>
</reference>
<dbReference type="EMBL" id="FRAE01000013">
    <property type="protein sequence ID" value="SHJ78039.1"/>
    <property type="molecule type" value="Genomic_DNA"/>
</dbReference>
<feature type="transmembrane region" description="Helical" evidence="10">
    <location>
        <begin position="12"/>
        <end position="28"/>
    </location>
</feature>
<keyword evidence="7" id="KW-0408">Iron</keyword>
<keyword evidence="6 10" id="KW-1133">Transmembrane helix</keyword>
<organism evidence="12 13">
    <name type="scientific">Tepidibacter formicigenes DSM 15518</name>
    <dbReference type="NCBI Taxonomy" id="1123349"/>
    <lineage>
        <taxon>Bacteria</taxon>
        <taxon>Bacillati</taxon>
        <taxon>Bacillota</taxon>
        <taxon>Clostridia</taxon>
        <taxon>Peptostreptococcales</taxon>
        <taxon>Peptostreptococcaceae</taxon>
        <taxon>Tepidibacter</taxon>
    </lineage>
</organism>
<evidence type="ECO:0000313" key="13">
    <source>
        <dbReference type="Proteomes" id="UP000242497"/>
    </source>
</evidence>
<evidence type="ECO:0000259" key="11">
    <source>
        <dbReference type="PROSITE" id="PS51379"/>
    </source>
</evidence>
<accession>A0A1M6M3N2</accession>
<dbReference type="InterPro" id="IPR017896">
    <property type="entry name" value="4Fe4S_Fe-S-bd"/>
</dbReference>
<evidence type="ECO:0000256" key="5">
    <source>
        <dbReference type="ARBA" id="ARBA00022723"/>
    </source>
</evidence>
<keyword evidence="5" id="KW-0479">Metal-binding</keyword>
<dbReference type="SUPFAM" id="SSF54862">
    <property type="entry name" value="4Fe-4S ferredoxins"/>
    <property type="match status" value="1"/>
</dbReference>
<dbReference type="GO" id="GO:0051536">
    <property type="term" value="F:iron-sulfur cluster binding"/>
    <property type="evidence" value="ECO:0007669"/>
    <property type="project" value="UniProtKB-KW"/>
</dbReference>
<dbReference type="Gene3D" id="3.30.70.20">
    <property type="match status" value="1"/>
</dbReference>
<dbReference type="AlphaFoldDB" id="A0A1M6M3N2"/>
<dbReference type="GO" id="GO:0046872">
    <property type="term" value="F:metal ion binding"/>
    <property type="evidence" value="ECO:0007669"/>
    <property type="project" value="UniProtKB-KW"/>
</dbReference>
<feature type="transmembrane region" description="Helical" evidence="10">
    <location>
        <begin position="144"/>
        <end position="161"/>
    </location>
</feature>
<evidence type="ECO:0000256" key="2">
    <source>
        <dbReference type="ARBA" id="ARBA00006386"/>
    </source>
</evidence>
<dbReference type="InterPro" id="IPR005524">
    <property type="entry name" value="DUF318"/>
</dbReference>
<feature type="transmembrane region" description="Helical" evidence="10">
    <location>
        <begin position="83"/>
        <end position="103"/>
    </location>
</feature>
<evidence type="ECO:0000256" key="6">
    <source>
        <dbReference type="ARBA" id="ARBA00022989"/>
    </source>
</evidence>
<protein>
    <submittedName>
        <fullName evidence="12">Predicted permeases</fullName>
    </submittedName>
</protein>
<dbReference type="Proteomes" id="UP000242497">
    <property type="component" value="Unassembled WGS sequence"/>
</dbReference>
<evidence type="ECO:0000313" key="12">
    <source>
        <dbReference type="EMBL" id="SHJ78039.1"/>
    </source>
</evidence>
<sequence length="237" mass="26425">MNSIKKFIKNNKILVLSLLGYIILFTYNKSLGIKAVKDSTYYFIEMIEILPAVFVLTSLIQTWIPTELIIKNFGNGSGLKGTIISFTIGSLSAGPIYAAFPVCRMLLNKGASIKNIIIILSSWAVIKVPMLINEIKFMGTKYMIVRWIFTIAAIIGMAYLMDKLLKKEDVIAVELKETSDIPSISPICVGCGVCTKICPAVFQIKDRKAIVNQECNFNEWKKEIEEAKNTCPVNAII</sequence>
<dbReference type="PROSITE" id="PS51379">
    <property type="entry name" value="4FE4S_FER_2"/>
    <property type="match status" value="1"/>
</dbReference>
<keyword evidence="13" id="KW-1185">Reference proteome</keyword>
<dbReference type="PROSITE" id="PS00198">
    <property type="entry name" value="4FE4S_FER_1"/>
    <property type="match status" value="1"/>
</dbReference>
<evidence type="ECO:0000256" key="7">
    <source>
        <dbReference type="ARBA" id="ARBA00023004"/>
    </source>
</evidence>
<feature type="transmembrane region" description="Helical" evidence="10">
    <location>
        <begin position="115"/>
        <end position="132"/>
    </location>
</feature>
<gene>
    <name evidence="12" type="ORF">SAMN02744037_00814</name>
</gene>
<evidence type="ECO:0000256" key="8">
    <source>
        <dbReference type="ARBA" id="ARBA00023014"/>
    </source>
</evidence>
<evidence type="ECO:0000256" key="1">
    <source>
        <dbReference type="ARBA" id="ARBA00004651"/>
    </source>
</evidence>
<keyword evidence="3" id="KW-1003">Cell membrane</keyword>
<name>A0A1M6M3N2_9FIRM</name>
<dbReference type="OrthoDB" id="9798408at2"/>
<evidence type="ECO:0000256" key="4">
    <source>
        <dbReference type="ARBA" id="ARBA00022692"/>
    </source>
</evidence>
<feature type="domain" description="4Fe-4S ferredoxin-type" evidence="11">
    <location>
        <begin position="180"/>
        <end position="207"/>
    </location>
</feature>
<evidence type="ECO:0000256" key="3">
    <source>
        <dbReference type="ARBA" id="ARBA00022475"/>
    </source>
</evidence>
<dbReference type="RefSeq" id="WP_072887507.1">
    <property type="nucleotide sequence ID" value="NZ_FRAE01000013.1"/>
</dbReference>
<comment type="subcellular location">
    <subcellularLocation>
        <location evidence="1">Cell membrane</location>
        <topology evidence="1">Multi-pass membrane protein</topology>
    </subcellularLocation>
</comment>
<evidence type="ECO:0000256" key="9">
    <source>
        <dbReference type="ARBA" id="ARBA00023136"/>
    </source>
</evidence>
<comment type="similarity">
    <text evidence="2">Belongs to the UPF0718 family.</text>
</comment>
<keyword evidence="9 10" id="KW-0472">Membrane</keyword>
<dbReference type="Pfam" id="PF13370">
    <property type="entry name" value="Fer4_13"/>
    <property type="match status" value="1"/>
</dbReference>